<evidence type="ECO:0008006" key="3">
    <source>
        <dbReference type="Google" id="ProtNLM"/>
    </source>
</evidence>
<organism evidence="1 2">
    <name type="scientific">Tuber magnatum</name>
    <name type="common">white Piedmont truffle</name>
    <dbReference type="NCBI Taxonomy" id="42249"/>
    <lineage>
        <taxon>Eukaryota</taxon>
        <taxon>Fungi</taxon>
        <taxon>Dikarya</taxon>
        <taxon>Ascomycota</taxon>
        <taxon>Pezizomycotina</taxon>
        <taxon>Pezizomycetes</taxon>
        <taxon>Pezizales</taxon>
        <taxon>Tuberaceae</taxon>
        <taxon>Tuber</taxon>
    </lineage>
</organism>
<sequence>MSTAIPSTATIASLPVEIHSQILRSLPCFRDVRSAIITSRLFHNAWVAGQNSIINAVAREAIQPWEPLVRLYLARRQQKFEVSSDEVTNYRLTLHAIICICARIKTAATQYRAMLSRPPLRRNPRIGEGPELPPRMPCALELDLFTTTYLTMKLIEAYPPNLLAPLLSRIATMDLLRIRQLQKHIY</sequence>
<comment type="caution">
    <text evidence="1">The sequence shown here is derived from an EMBL/GenBank/DDBJ whole genome shotgun (WGS) entry which is preliminary data.</text>
</comment>
<feature type="non-terminal residue" evidence="1">
    <location>
        <position position="186"/>
    </location>
</feature>
<evidence type="ECO:0000313" key="1">
    <source>
        <dbReference type="EMBL" id="PWW78723.1"/>
    </source>
</evidence>
<dbReference type="Proteomes" id="UP000246991">
    <property type="component" value="Unassembled WGS sequence"/>
</dbReference>
<proteinExistence type="predicted"/>
<gene>
    <name evidence="1" type="ORF">C7212DRAFT_290710</name>
</gene>
<protein>
    <recommendedName>
        <fullName evidence="3">F-box domain-containing protein</fullName>
    </recommendedName>
</protein>
<keyword evidence="2" id="KW-1185">Reference proteome</keyword>
<dbReference type="EMBL" id="PYWC01000013">
    <property type="protein sequence ID" value="PWW78723.1"/>
    <property type="molecule type" value="Genomic_DNA"/>
</dbReference>
<dbReference type="AlphaFoldDB" id="A0A317SW86"/>
<name>A0A317SW86_9PEZI</name>
<reference evidence="1 2" key="1">
    <citation type="submission" date="2018-03" db="EMBL/GenBank/DDBJ databases">
        <title>Genomes of Pezizomycetes fungi and the evolution of truffles.</title>
        <authorList>
            <person name="Murat C."/>
            <person name="Payen T."/>
            <person name="Noel B."/>
            <person name="Kuo A."/>
            <person name="Martin F.M."/>
        </authorList>
    </citation>
    <scope>NUCLEOTIDE SEQUENCE [LARGE SCALE GENOMIC DNA]</scope>
    <source>
        <strain evidence="1">091103-1</strain>
    </source>
</reference>
<accession>A0A317SW86</accession>
<dbReference type="OrthoDB" id="5385981at2759"/>
<evidence type="ECO:0000313" key="2">
    <source>
        <dbReference type="Proteomes" id="UP000246991"/>
    </source>
</evidence>